<comment type="function">
    <text evidence="5">Involved in chemotaxis. Part of a chemotaxis signal transduction system that modulates chemotaxis in response to various stimuli. Catalyzes the demethylation of specific methylglutamate residues introduced into the chemoreceptors (methyl-accepting chemotaxis proteins or MCP) by CheR. Also mediates the irreversible deamidation of specific glutamine residues to glutamic acid.</text>
</comment>
<dbReference type="PROSITE" id="PS50110">
    <property type="entry name" value="RESPONSE_REGULATORY"/>
    <property type="match status" value="1"/>
</dbReference>
<dbReference type="PANTHER" id="PTHR42872">
    <property type="entry name" value="PROTEIN-GLUTAMATE METHYLESTERASE/PROTEIN-GLUTAMINE GLUTAMINASE"/>
    <property type="match status" value="1"/>
</dbReference>
<dbReference type="Pfam" id="PF00072">
    <property type="entry name" value="Response_reg"/>
    <property type="match status" value="1"/>
</dbReference>
<dbReference type="SUPFAM" id="SSF52172">
    <property type="entry name" value="CheY-like"/>
    <property type="match status" value="1"/>
</dbReference>
<reference evidence="10" key="1">
    <citation type="journal article" date="2020" name="mSystems">
        <title>Genome- and Community-Level Interaction Insights into Carbon Utilization and Element Cycling Functions of Hydrothermarchaeota in Hydrothermal Sediment.</title>
        <authorList>
            <person name="Zhou Z."/>
            <person name="Liu Y."/>
            <person name="Xu W."/>
            <person name="Pan J."/>
            <person name="Luo Z.H."/>
            <person name="Li M."/>
        </authorList>
    </citation>
    <scope>NUCLEOTIDE SEQUENCE [LARGE SCALE GENOMIC DNA]</scope>
    <source>
        <strain evidence="10">HyVt-233</strain>
    </source>
</reference>
<dbReference type="PANTHER" id="PTHR42872:SF6">
    <property type="entry name" value="PROTEIN-GLUTAMATE METHYLESTERASE_PROTEIN-GLUTAMINE GLUTAMINASE"/>
    <property type="match status" value="1"/>
</dbReference>
<evidence type="ECO:0000256" key="4">
    <source>
        <dbReference type="ARBA" id="ARBA00048267"/>
    </source>
</evidence>
<dbReference type="GO" id="GO:0008984">
    <property type="term" value="F:protein-glutamate methylesterase activity"/>
    <property type="evidence" value="ECO:0007669"/>
    <property type="project" value="UniProtKB-UniRule"/>
</dbReference>
<evidence type="ECO:0000256" key="5">
    <source>
        <dbReference type="HAMAP-Rule" id="MF_00099"/>
    </source>
</evidence>
<comment type="PTM">
    <text evidence="5">Phosphorylated by CheA. Phosphorylation of the N-terminal regulatory domain activates the methylesterase activity.</text>
</comment>
<dbReference type="Gene3D" id="3.40.50.2300">
    <property type="match status" value="1"/>
</dbReference>
<evidence type="ECO:0000256" key="2">
    <source>
        <dbReference type="ARBA" id="ARBA00022500"/>
    </source>
</evidence>
<protein>
    <recommendedName>
        <fullName evidence="5">Protein-glutamate methylesterase/protein-glutamine glutaminase</fullName>
        <ecNumber evidence="5">3.1.1.61</ecNumber>
        <ecNumber evidence="5">3.5.1.44</ecNumber>
    </recommendedName>
</protein>
<evidence type="ECO:0000313" key="10">
    <source>
        <dbReference type="EMBL" id="HDD43265.1"/>
    </source>
</evidence>
<feature type="active site" evidence="5 6">
    <location>
        <position position="148"/>
    </location>
</feature>
<dbReference type="EC" id="3.1.1.61" evidence="5"/>
<evidence type="ECO:0000256" key="1">
    <source>
        <dbReference type="ARBA" id="ARBA00022490"/>
    </source>
</evidence>
<proteinExistence type="inferred from homology"/>
<evidence type="ECO:0000256" key="7">
    <source>
        <dbReference type="PROSITE-ProRule" id="PRU00169"/>
    </source>
</evidence>
<comment type="catalytic activity">
    <reaction evidence="5">
        <text>L-glutaminyl-[protein] + H2O = L-glutamyl-[protein] + NH4(+)</text>
        <dbReference type="Rhea" id="RHEA:16441"/>
        <dbReference type="Rhea" id="RHEA-COMP:10207"/>
        <dbReference type="Rhea" id="RHEA-COMP:10208"/>
        <dbReference type="ChEBI" id="CHEBI:15377"/>
        <dbReference type="ChEBI" id="CHEBI:28938"/>
        <dbReference type="ChEBI" id="CHEBI:29973"/>
        <dbReference type="ChEBI" id="CHEBI:30011"/>
        <dbReference type="EC" id="3.5.1.44"/>
    </reaction>
</comment>
<evidence type="ECO:0000256" key="3">
    <source>
        <dbReference type="ARBA" id="ARBA00022801"/>
    </source>
</evidence>
<keyword evidence="3 5" id="KW-0378">Hydrolase</keyword>
<sequence length="328" mass="36458">MEKIKVLVADDEEEIRKLFISLSKVYPEIEVVGVAKNGEEAVKLNKILNPDVILMDLHMPGTNGIEAIQKIMTSHPKPIIVISGFLDKTKLYSRLKSLLVGAIDVVEKPFSIETIAKKIKLFSEIKISKSFPQNKTNKKFKIVAIGASTGGPEVIRKILQPLPANFPLYIVIAQHISKGDFDKLLVDYLRNNLNLKVELAKEGKRLKKGIVYLAPAERHLEIGSKGEFILKNDYQYFPTPSIDLLFQSVAKIFGEKTIGILLTGMGEDGVKGLKAIKEAGGYTIAQDKNSCVVFGMPKRAIELGIVDKVLPPVQISRMLLNYSKINEY</sequence>
<comment type="caution">
    <text evidence="10">The sequence shown here is derived from an EMBL/GenBank/DDBJ whole genome shotgun (WGS) entry which is preliminary data.</text>
</comment>
<keyword evidence="1 5" id="KW-0963">Cytoplasm</keyword>
<dbReference type="InterPro" id="IPR008248">
    <property type="entry name" value="CheB-like"/>
</dbReference>
<dbReference type="EC" id="3.5.1.44" evidence="5"/>
<feature type="domain" description="CheB-type methylesterase" evidence="9">
    <location>
        <begin position="141"/>
        <end position="326"/>
    </location>
</feature>
<feature type="active site" evidence="5 6">
    <location>
        <position position="268"/>
    </location>
</feature>
<feature type="active site" evidence="5 6">
    <location>
        <position position="175"/>
    </location>
</feature>
<name>A0A7C0U1T2_DESA2</name>
<feature type="modified residue" description="4-aspartylphosphate" evidence="5 7">
    <location>
        <position position="56"/>
    </location>
</feature>
<dbReference type="AlphaFoldDB" id="A0A7C0U1T2"/>
<accession>A0A7C0U1T2</accession>
<evidence type="ECO:0000259" key="9">
    <source>
        <dbReference type="PROSITE" id="PS50122"/>
    </source>
</evidence>
<dbReference type="InterPro" id="IPR000673">
    <property type="entry name" value="Sig_transdc_resp-reg_Me-estase"/>
</dbReference>
<dbReference type="HAMAP" id="MF_00099">
    <property type="entry name" value="CheB_chemtxs"/>
    <property type="match status" value="1"/>
</dbReference>
<evidence type="ECO:0000259" key="8">
    <source>
        <dbReference type="PROSITE" id="PS50110"/>
    </source>
</evidence>
<dbReference type="Proteomes" id="UP000886289">
    <property type="component" value="Unassembled WGS sequence"/>
</dbReference>
<dbReference type="PROSITE" id="PS50122">
    <property type="entry name" value="CHEB"/>
    <property type="match status" value="1"/>
</dbReference>
<feature type="domain" description="Response regulatory" evidence="8">
    <location>
        <begin position="5"/>
        <end position="123"/>
    </location>
</feature>
<gene>
    <name evidence="5" type="primary">cheB</name>
    <name evidence="10" type="ORF">ENG63_00185</name>
</gene>
<comment type="subcellular location">
    <subcellularLocation>
        <location evidence="5">Cytoplasm</location>
    </subcellularLocation>
</comment>
<dbReference type="GO" id="GO:0000156">
    <property type="term" value="F:phosphorelay response regulator activity"/>
    <property type="evidence" value="ECO:0007669"/>
    <property type="project" value="InterPro"/>
</dbReference>
<keyword evidence="5 7" id="KW-0597">Phosphoprotein</keyword>
<dbReference type="InterPro" id="IPR035909">
    <property type="entry name" value="CheB_C"/>
</dbReference>
<dbReference type="InterPro" id="IPR011006">
    <property type="entry name" value="CheY-like_superfamily"/>
</dbReference>
<dbReference type="CDD" id="cd16432">
    <property type="entry name" value="CheB_Rec"/>
    <property type="match status" value="1"/>
</dbReference>
<dbReference type="InterPro" id="IPR001789">
    <property type="entry name" value="Sig_transdc_resp-reg_receiver"/>
</dbReference>
<dbReference type="CDD" id="cd17541">
    <property type="entry name" value="REC_CheB-like"/>
    <property type="match status" value="1"/>
</dbReference>
<dbReference type="GO" id="GO:0006935">
    <property type="term" value="P:chemotaxis"/>
    <property type="evidence" value="ECO:0007669"/>
    <property type="project" value="UniProtKB-UniRule"/>
</dbReference>
<evidence type="ECO:0000256" key="6">
    <source>
        <dbReference type="PROSITE-ProRule" id="PRU00050"/>
    </source>
</evidence>
<dbReference type="SUPFAM" id="SSF52738">
    <property type="entry name" value="Methylesterase CheB, C-terminal domain"/>
    <property type="match status" value="1"/>
</dbReference>
<keyword evidence="2 5" id="KW-0145">Chemotaxis</keyword>
<comment type="domain">
    <text evidence="5">Contains a C-terminal catalytic domain, and an N-terminal region which modulates catalytic activity.</text>
</comment>
<comment type="similarity">
    <text evidence="5">Belongs to the CheB family.</text>
</comment>
<dbReference type="EMBL" id="DRBS01000008">
    <property type="protein sequence ID" value="HDD43265.1"/>
    <property type="molecule type" value="Genomic_DNA"/>
</dbReference>
<dbReference type="Gene3D" id="3.40.50.180">
    <property type="entry name" value="Methylesterase CheB, C-terminal domain"/>
    <property type="match status" value="1"/>
</dbReference>
<dbReference type="Pfam" id="PF01339">
    <property type="entry name" value="CheB_methylest"/>
    <property type="match status" value="1"/>
</dbReference>
<dbReference type="PIRSF" id="PIRSF000876">
    <property type="entry name" value="RR_chemtxs_CheB"/>
    <property type="match status" value="1"/>
</dbReference>
<comment type="catalytic activity">
    <reaction evidence="4 5">
        <text>[protein]-L-glutamate 5-O-methyl ester + H2O = L-glutamyl-[protein] + methanol + H(+)</text>
        <dbReference type="Rhea" id="RHEA:23236"/>
        <dbReference type="Rhea" id="RHEA-COMP:10208"/>
        <dbReference type="Rhea" id="RHEA-COMP:10311"/>
        <dbReference type="ChEBI" id="CHEBI:15377"/>
        <dbReference type="ChEBI" id="CHEBI:15378"/>
        <dbReference type="ChEBI" id="CHEBI:17790"/>
        <dbReference type="ChEBI" id="CHEBI:29973"/>
        <dbReference type="ChEBI" id="CHEBI:82795"/>
        <dbReference type="EC" id="3.1.1.61"/>
    </reaction>
</comment>
<dbReference type="GO" id="GO:0050568">
    <property type="term" value="F:protein-glutamine glutaminase activity"/>
    <property type="evidence" value="ECO:0007669"/>
    <property type="project" value="UniProtKB-UniRule"/>
</dbReference>
<dbReference type="GO" id="GO:0005737">
    <property type="term" value="C:cytoplasm"/>
    <property type="evidence" value="ECO:0007669"/>
    <property type="project" value="UniProtKB-SubCell"/>
</dbReference>
<dbReference type="SMART" id="SM00448">
    <property type="entry name" value="REC"/>
    <property type="match status" value="1"/>
</dbReference>
<organism evidence="10">
    <name type="scientific">Desulfofervidus auxilii</name>
    <dbReference type="NCBI Taxonomy" id="1621989"/>
    <lineage>
        <taxon>Bacteria</taxon>
        <taxon>Pseudomonadati</taxon>
        <taxon>Thermodesulfobacteriota</taxon>
        <taxon>Candidatus Desulfofervidia</taxon>
        <taxon>Candidatus Desulfofervidales</taxon>
        <taxon>Candidatus Desulfofervidaceae</taxon>
        <taxon>Candidatus Desulfofervidus</taxon>
    </lineage>
</organism>